<evidence type="ECO:0000313" key="5">
    <source>
        <dbReference type="Proteomes" id="UP000509458"/>
    </source>
</evidence>
<feature type="transmembrane region" description="Helical" evidence="2">
    <location>
        <begin position="12"/>
        <end position="35"/>
    </location>
</feature>
<feature type="transmembrane region" description="Helical" evidence="2">
    <location>
        <begin position="136"/>
        <end position="160"/>
    </location>
</feature>
<protein>
    <recommendedName>
        <fullName evidence="3">DUF418 domain-containing protein</fullName>
    </recommendedName>
</protein>
<sequence length="403" mass="45505">MRIQSIDAIRGLAILGILFLNIAYHQNFHTGYAFFEESLLSDEIISTLSALFLDGRFRTLFCLLFGAGLAIQFDACQKRRHNFLDFAKSRLKWLFLFGLIHGVFIFGGDILLYYSLCAYFVLKHLTLDQEALRAKSVKYLIVGSIIMLVFGIVLTLGYDYGGAPPLRSSEAYAEEVTEWQSSYLFQIGVQAAFVLATVIAAPFSMLWQSMGLMMFGAYLYRSGFFSVGFSSTVFIKVAIIAIATSVVTVIPQLMFEQVTSDVIPMFTSIPAIFCAFAYAHLLIKVKNTTTWWYQSLINCGKVAFTLYLTQSIVLAVLFRVIMPAYYPEFAYTVTLLDLMLITLALTAIQILLANFITKHFEQGPFEAAWRTLYLRSFYKKQQSKQDDGLVEEQELATEANKTS</sequence>
<feature type="transmembrane region" description="Helical" evidence="2">
    <location>
        <begin position="93"/>
        <end position="116"/>
    </location>
</feature>
<dbReference type="InterPro" id="IPR007349">
    <property type="entry name" value="DUF418"/>
</dbReference>
<feature type="transmembrane region" description="Helical" evidence="2">
    <location>
        <begin position="233"/>
        <end position="250"/>
    </location>
</feature>
<dbReference type="EMBL" id="LR812090">
    <property type="protein sequence ID" value="CAB9495670.1"/>
    <property type="molecule type" value="Genomic_DNA"/>
</dbReference>
<gene>
    <name evidence="4" type="ORF">ALFOR1_70035</name>
</gene>
<feature type="region of interest" description="Disordered" evidence="1">
    <location>
        <begin position="383"/>
        <end position="403"/>
    </location>
</feature>
<dbReference type="AlphaFoldDB" id="A0A6T9Y8W0"/>
<evidence type="ECO:0000256" key="1">
    <source>
        <dbReference type="SAM" id="MobiDB-lite"/>
    </source>
</evidence>
<evidence type="ECO:0000256" key="2">
    <source>
        <dbReference type="SAM" id="Phobius"/>
    </source>
</evidence>
<proteinExistence type="predicted"/>
<dbReference type="Proteomes" id="UP000509458">
    <property type="component" value="Chromosome"/>
</dbReference>
<keyword evidence="2" id="KW-0812">Transmembrane</keyword>
<accession>A0A6T9Y8W0</accession>
<organism evidence="4 5">
    <name type="scientific">Alteromonas macleodii</name>
    <name type="common">Pseudoalteromonas macleodii</name>
    <dbReference type="NCBI Taxonomy" id="28108"/>
    <lineage>
        <taxon>Bacteria</taxon>
        <taxon>Pseudomonadati</taxon>
        <taxon>Pseudomonadota</taxon>
        <taxon>Gammaproteobacteria</taxon>
        <taxon>Alteromonadales</taxon>
        <taxon>Alteromonadaceae</taxon>
        <taxon>Alteromonas/Salinimonas group</taxon>
        <taxon>Alteromonas</taxon>
    </lineage>
</organism>
<dbReference type="PANTHER" id="PTHR30590">
    <property type="entry name" value="INNER MEMBRANE PROTEIN"/>
    <property type="match status" value="1"/>
</dbReference>
<feature type="domain" description="DUF418" evidence="3">
    <location>
        <begin position="219"/>
        <end position="373"/>
    </location>
</feature>
<feature type="transmembrane region" description="Helical" evidence="2">
    <location>
        <begin position="304"/>
        <end position="326"/>
    </location>
</feature>
<dbReference type="Pfam" id="PF04235">
    <property type="entry name" value="DUF418"/>
    <property type="match status" value="1"/>
</dbReference>
<dbReference type="InterPro" id="IPR052529">
    <property type="entry name" value="Bact_Transport_Assoc"/>
</dbReference>
<name>A0A6T9Y8W0_ALTMA</name>
<feature type="transmembrane region" description="Helical" evidence="2">
    <location>
        <begin position="338"/>
        <end position="356"/>
    </location>
</feature>
<keyword evidence="2" id="KW-1133">Transmembrane helix</keyword>
<dbReference type="RefSeq" id="WP_179984826.1">
    <property type="nucleotide sequence ID" value="NZ_LR812090.1"/>
</dbReference>
<evidence type="ECO:0000259" key="3">
    <source>
        <dbReference type="Pfam" id="PF04235"/>
    </source>
</evidence>
<reference evidence="4 5" key="1">
    <citation type="submission" date="2020-06" db="EMBL/GenBank/DDBJ databases">
        <authorList>
            <person name="Duchaud E."/>
        </authorList>
    </citation>
    <scope>NUCLEOTIDE SEQUENCE [LARGE SCALE GENOMIC DNA]</scope>
    <source>
        <strain evidence="4">Alteromonas fortis</strain>
    </source>
</reference>
<evidence type="ECO:0000313" key="4">
    <source>
        <dbReference type="EMBL" id="CAB9495670.1"/>
    </source>
</evidence>
<keyword evidence="2" id="KW-0472">Membrane</keyword>
<dbReference type="PANTHER" id="PTHR30590:SF2">
    <property type="entry name" value="INNER MEMBRANE PROTEIN"/>
    <property type="match status" value="1"/>
</dbReference>
<feature type="transmembrane region" description="Helical" evidence="2">
    <location>
        <begin position="262"/>
        <end position="283"/>
    </location>
</feature>